<gene>
    <name evidence="1" type="ORF">BRX40_04515</name>
    <name evidence="2" type="ORF">CA257_01495</name>
    <name evidence="3" type="ORF">DAH66_06145</name>
</gene>
<evidence type="ECO:0000313" key="5">
    <source>
        <dbReference type="Proteomes" id="UP000286681"/>
    </source>
</evidence>
<dbReference type="EMBL" id="QQWO01000001">
    <property type="protein sequence ID" value="RSV08172.1"/>
    <property type="molecule type" value="Genomic_DNA"/>
</dbReference>
<protein>
    <submittedName>
        <fullName evidence="1">Uncharacterized protein</fullName>
    </submittedName>
</protein>
<dbReference type="KEGG" id="skr:BRX40_04515"/>
<evidence type="ECO:0000313" key="2">
    <source>
        <dbReference type="EMBL" id="RSV08172.1"/>
    </source>
</evidence>
<dbReference type="EMBL" id="QQYZ01000004">
    <property type="protein sequence ID" value="RSY88039.1"/>
    <property type="molecule type" value="Genomic_DNA"/>
</dbReference>
<dbReference type="GeneID" id="44131818"/>
<keyword evidence="4" id="KW-1185">Reference proteome</keyword>
<dbReference type="Proteomes" id="UP000286681">
    <property type="component" value="Unassembled WGS sequence"/>
</dbReference>
<dbReference type="EMBL" id="CP018820">
    <property type="protein sequence ID" value="APR51793.1"/>
    <property type="molecule type" value="Genomic_DNA"/>
</dbReference>
<organism evidence="1 4">
    <name type="scientific">Sphingomonas koreensis</name>
    <dbReference type="NCBI Taxonomy" id="93064"/>
    <lineage>
        <taxon>Bacteria</taxon>
        <taxon>Pseudomonadati</taxon>
        <taxon>Pseudomonadota</taxon>
        <taxon>Alphaproteobacteria</taxon>
        <taxon>Sphingomonadales</taxon>
        <taxon>Sphingomonadaceae</taxon>
        <taxon>Sphingomonas</taxon>
    </lineage>
</organism>
<evidence type="ECO:0000313" key="4">
    <source>
        <dbReference type="Proteomes" id="UP000185161"/>
    </source>
</evidence>
<dbReference type="OrthoDB" id="7916376at2"/>
<evidence type="ECO:0000313" key="6">
    <source>
        <dbReference type="Proteomes" id="UP000287746"/>
    </source>
</evidence>
<dbReference type="Proteomes" id="UP000185161">
    <property type="component" value="Chromosome"/>
</dbReference>
<sequence>MEPVFYVMAILGCGDDQLQCREARVEPVRYQSAAQCQAATAQVLPRHADLSFPVIVAACQRRGERMARNEARASRS</sequence>
<dbReference type="RefSeq" id="WP_066572463.1">
    <property type="nucleotide sequence ID" value="NZ_CP018820.1"/>
</dbReference>
<reference evidence="5 6" key="3">
    <citation type="submission" date="2018-07" db="EMBL/GenBank/DDBJ databases">
        <title>Genomic and Epidemiologic Investigation of an Indolent Hospital Outbreak.</title>
        <authorList>
            <person name="Johnson R.C."/>
            <person name="Deming C."/>
            <person name="Conlan S."/>
            <person name="Zellmer C.J."/>
            <person name="Michelin A.V."/>
            <person name="Lee-Lin S."/>
            <person name="Thomas P.J."/>
            <person name="Park M."/>
            <person name="Weingarten R.A."/>
            <person name="Less J."/>
            <person name="Dekker J.P."/>
            <person name="Frank K.M."/>
            <person name="Musser K.A."/>
            <person name="Mcquiston J.R."/>
            <person name="Henderson D.K."/>
            <person name="Lau A.F."/>
            <person name="Palmore T.N."/>
            <person name="Segre J.A."/>
        </authorList>
    </citation>
    <scope>NUCLEOTIDE SEQUENCE [LARGE SCALE GENOMIC DNA]</scope>
    <source>
        <strain evidence="3 6">SK-CDC1_0717</strain>
        <strain evidence="2 5">SK-NIH.Env10_0317</strain>
    </source>
</reference>
<name>A0A1L6J766_9SPHN</name>
<evidence type="ECO:0000313" key="3">
    <source>
        <dbReference type="EMBL" id="RSY88039.1"/>
    </source>
</evidence>
<dbReference type="AlphaFoldDB" id="A0A1L6J766"/>
<dbReference type="Proteomes" id="UP000287746">
    <property type="component" value="Unassembled WGS sequence"/>
</dbReference>
<proteinExistence type="predicted"/>
<accession>A0A1L6J766</accession>
<reference evidence="1" key="1">
    <citation type="submission" date="2016-12" db="EMBL/GenBank/DDBJ databases">
        <title>Whole genome sequencing of Sphingomonas koreensis.</title>
        <authorList>
            <person name="Conlan S."/>
            <person name="Thomas P.J."/>
            <person name="Mullikin J."/>
            <person name="Palmore T.N."/>
            <person name="Frank K.M."/>
            <person name="Segre J.A."/>
        </authorList>
    </citation>
    <scope>NUCLEOTIDE SEQUENCE</scope>
    <source>
        <strain evidence="1">ABOJV</strain>
    </source>
</reference>
<evidence type="ECO:0000313" key="1">
    <source>
        <dbReference type="EMBL" id="APR51793.1"/>
    </source>
</evidence>
<reference evidence="4" key="2">
    <citation type="submission" date="2016-12" db="EMBL/GenBank/DDBJ databases">
        <title>Whole genome sequencing of Sphingomonas sp. ABOJV.</title>
        <authorList>
            <person name="Conlan S."/>
            <person name="Thomas P.J."/>
            <person name="Mullikin J."/>
            <person name="Palmore T.N."/>
            <person name="Frank K.M."/>
            <person name="Segre J.A."/>
        </authorList>
    </citation>
    <scope>NUCLEOTIDE SEQUENCE [LARGE SCALE GENOMIC DNA]</scope>
    <source>
        <strain evidence="4">ABOJV</strain>
    </source>
</reference>